<reference evidence="16" key="1">
    <citation type="journal article" date="2011" name="Nature">
        <title>Genome sequence and analysis of the tuber crop potato.</title>
        <authorList>
            <consortium name="The Potato Genome Sequencing Consortium"/>
        </authorList>
    </citation>
    <scope>NUCLEOTIDE SEQUENCE [LARGE SCALE GENOMIC DNA]</scope>
    <source>
        <strain evidence="16">cv. DM1-3 516 R44</strain>
    </source>
</reference>
<dbReference type="PROSITE" id="PS51393">
    <property type="entry name" value="LIPOXYGENASE_3"/>
    <property type="match status" value="1"/>
</dbReference>
<keyword evidence="9" id="KW-0443">Lipid metabolism</keyword>
<dbReference type="PANTHER" id="PTHR11771">
    <property type="entry name" value="LIPOXYGENASE"/>
    <property type="match status" value="1"/>
</dbReference>
<dbReference type="SUPFAM" id="SSF48484">
    <property type="entry name" value="Lipoxigenase"/>
    <property type="match status" value="1"/>
</dbReference>
<reference evidence="15" key="2">
    <citation type="submission" date="2015-06" db="UniProtKB">
        <authorList>
            <consortium name="EnsemblPlants"/>
        </authorList>
    </citation>
    <scope>IDENTIFICATION</scope>
    <source>
        <strain evidence="15">DM1-3 516 R44</strain>
    </source>
</reference>
<proteinExistence type="inferred from homology"/>
<dbReference type="PROSITE" id="PS50095">
    <property type="entry name" value="PLAT"/>
    <property type="match status" value="1"/>
</dbReference>
<dbReference type="GO" id="GO:0016702">
    <property type="term" value="F:oxidoreductase activity, acting on single donors with incorporation of molecular oxygen, incorporation of two atoms of oxygen"/>
    <property type="evidence" value="ECO:0007669"/>
    <property type="project" value="InterPro"/>
</dbReference>
<comment type="subunit">
    <text evidence="2">Monomer.</text>
</comment>
<evidence type="ECO:0000256" key="3">
    <source>
        <dbReference type="ARBA" id="ARBA00022516"/>
    </source>
</evidence>
<comment type="similarity">
    <text evidence="1">Belongs to the lipoxygenase family.</text>
</comment>
<keyword evidence="4" id="KW-0479">Metal-binding</keyword>
<evidence type="ECO:0000256" key="8">
    <source>
        <dbReference type="ARBA" id="ARBA00023002"/>
    </source>
</evidence>
<dbReference type="FunFam" id="4.10.375.10:FF:000001">
    <property type="entry name" value="Lipoxygenase"/>
    <property type="match status" value="1"/>
</dbReference>
<dbReference type="SUPFAM" id="SSF49723">
    <property type="entry name" value="Lipase/lipooxygenase domain (PLAT/LH2 domain)"/>
    <property type="match status" value="1"/>
</dbReference>
<dbReference type="InterPro" id="IPR013819">
    <property type="entry name" value="LipOase_C"/>
</dbReference>
<dbReference type="Gramene" id="PGSC0003DMT400034471">
    <property type="protein sequence ID" value="PGSC0003DMT400034471"/>
    <property type="gene ID" value="PGSC0003DMG400013248"/>
</dbReference>
<evidence type="ECO:0000313" key="16">
    <source>
        <dbReference type="Proteomes" id="UP000011115"/>
    </source>
</evidence>
<dbReference type="Pfam" id="PF00305">
    <property type="entry name" value="Lipoxygenase"/>
    <property type="match status" value="1"/>
</dbReference>
<dbReference type="Gene3D" id="2.60.60.20">
    <property type="entry name" value="PLAT/LH2 domain"/>
    <property type="match status" value="1"/>
</dbReference>
<comment type="caution">
    <text evidence="11">Lacks conserved residue(s) required for the propagation of feature annotation.</text>
</comment>
<dbReference type="PRINTS" id="PR00468">
    <property type="entry name" value="PLTLPOXGNASE"/>
</dbReference>
<keyword evidence="8" id="KW-0560">Oxidoreductase</keyword>
<dbReference type="Pfam" id="PF01477">
    <property type="entry name" value="PLAT"/>
    <property type="match status" value="1"/>
</dbReference>
<evidence type="ECO:0000256" key="2">
    <source>
        <dbReference type="ARBA" id="ARBA00011245"/>
    </source>
</evidence>
<dbReference type="InterPro" id="IPR000907">
    <property type="entry name" value="LipOase"/>
</dbReference>
<evidence type="ECO:0000256" key="11">
    <source>
        <dbReference type="PROSITE-ProRule" id="PRU00152"/>
    </source>
</evidence>
<evidence type="ECO:0000256" key="9">
    <source>
        <dbReference type="ARBA" id="ARBA00023098"/>
    </source>
</evidence>
<feature type="region of interest" description="Disordered" evidence="12">
    <location>
        <begin position="267"/>
        <end position="298"/>
    </location>
</feature>
<evidence type="ECO:0000256" key="12">
    <source>
        <dbReference type="SAM" id="MobiDB-lite"/>
    </source>
</evidence>
<dbReference type="Proteomes" id="UP000011115">
    <property type="component" value="Unassembled WGS sequence"/>
</dbReference>
<feature type="domain" description="PLAT" evidence="13">
    <location>
        <begin position="84"/>
        <end position="213"/>
    </location>
</feature>
<feature type="compositionally biased region" description="Basic and acidic residues" evidence="12">
    <location>
        <begin position="267"/>
        <end position="281"/>
    </location>
</feature>
<dbReference type="ExpressionAtlas" id="M1B0R1">
    <property type="expression patterns" value="baseline"/>
</dbReference>
<dbReference type="GO" id="GO:0006633">
    <property type="term" value="P:fatty acid biosynthetic process"/>
    <property type="evidence" value="ECO:0007669"/>
    <property type="project" value="UniProtKB-KW"/>
</dbReference>
<keyword evidence="6" id="KW-0276">Fatty acid metabolism</keyword>
<evidence type="ECO:0000256" key="4">
    <source>
        <dbReference type="ARBA" id="ARBA00022723"/>
    </source>
</evidence>
<sequence length="356" mass="40429">MFIAQSRSTPLSSEIQHVFTIRRRKISQICRYNKSCCKVKAVIQSGNDNKTVKDANFMEKSMEESNGLLVSSGKGRDVKAVITLRKKIKEKISDKIEDQWESLMNGIGRGILIQLISQDIDPVTKSGKFAESYVRGWLSKPSDHPHIVEYAANFTVPHDFGRPGAIIITNLLDKEIHLVQIVVHGFNEGPLFFSVNTWIHSQKDNPESRIIFQNQAYLPSQTPPGIKDLRREDLLSIRGNGKGERKLHERIYDYDVYNDLGNPDKSEDLARPLVGGKEKPYPRRCRTGRGPTKKDPLAERRIEKPHPVYVPRDETFEEIKQNTFSAGRLKALLHNLVPLIAATLSSSDIHSLYKLH</sequence>
<dbReference type="EnsemblPlants" id="PGSC0003DMT400034471">
    <property type="protein sequence ID" value="PGSC0003DMT400034471"/>
    <property type="gene ID" value="PGSC0003DMG400013248"/>
</dbReference>
<evidence type="ECO:0000256" key="7">
    <source>
        <dbReference type="ARBA" id="ARBA00022964"/>
    </source>
</evidence>
<dbReference type="InterPro" id="IPR036226">
    <property type="entry name" value="LipOase_C_sf"/>
</dbReference>
<evidence type="ECO:0000256" key="6">
    <source>
        <dbReference type="ARBA" id="ARBA00022832"/>
    </source>
</evidence>
<feature type="domain" description="Lipoxygenase" evidence="14">
    <location>
        <begin position="216"/>
        <end position="356"/>
    </location>
</feature>
<dbReference type="Gene3D" id="4.10.375.10">
    <property type="entry name" value="Lipoxygenase-1, Domain 2"/>
    <property type="match status" value="1"/>
</dbReference>
<keyword evidence="16" id="KW-1185">Reference proteome</keyword>
<dbReference type="AlphaFoldDB" id="M1B0R1"/>
<protein>
    <submittedName>
        <fullName evidence="15">Lipoxygenase</fullName>
    </submittedName>
</protein>
<dbReference type="InterPro" id="IPR001024">
    <property type="entry name" value="PLAT/LH2_dom"/>
</dbReference>
<dbReference type="GO" id="GO:0046872">
    <property type="term" value="F:metal ion binding"/>
    <property type="evidence" value="ECO:0007669"/>
    <property type="project" value="UniProtKB-KW"/>
</dbReference>
<keyword evidence="5" id="KW-0925">Oxylipin biosynthesis</keyword>
<keyword evidence="7" id="KW-0223">Dioxygenase</keyword>
<dbReference type="GO" id="GO:0031408">
    <property type="term" value="P:oxylipin biosynthetic process"/>
    <property type="evidence" value="ECO:0007669"/>
    <property type="project" value="UniProtKB-KW"/>
</dbReference>
<dbReference type="InterPro" id="IPR001246">
    <property type="entry name" value="LipOase_plant"/>
</dbReference>
<evidence type="ECO:0000256" key="1">
    <source>
        <dbReference type="ARBA" id="ARBA00009419"/>
    </source>
</evidence>
<keyword evidence="10" id="KW-0275">Fatty acid biosynthesis</keyword>
<dbReference type="HOGENOM" id="CLU_779382_0_0_1"/>
<dbReference type="InterPro" id="IPR036392">
    <property type="entry name" value="PLAT/LH2_dom_sf"/>
</dbReference>
<keyword evidence="3" id="KW-0444">Lipid biosynthesis</keyword>
<accession>M1B0R1</accession>
<evidence type="ECO:0000256" key="5">
    <source>
        <dbReference type="ARBA" id="ARBA00022767"/>
    </source>
</evidence>
<evidence type="ECO:0000313" key="15">
    <source>
        <dbReference type="EnsemblPlants" id="PGSC0003DMT400034471"/>
    </source>
</evidence>
<name>M1B0R1_SOLTU</name>
<dbReference type="SMART" id="SM00308">
    <property type="entry name" value="LH2"/>
    <property type="match status" value="1"/>
</dbReference>
<evidence type="ECO:0000259" key="13">
    <source>
        <dbReference type="PROSITE" id="PS50095"/>
    </source>
</evidence>
<organism evidence="15 16">
    <name type="scientific">Solanum tuberosum</name>
    <name type="common">Potato</name>
    <dbReference type="NCBI Taxonomy" id="4113"/>
    <lineage>
        <taxon>Eukaryota</taxon>
        <taxon>Viridiplantae</taxon>
        <taxon>Streptophyta</taxon>
        <taxon>Embryophyta</taxon>
        <taxon>Tracheophyta</taxon>
        <taxon>Spermatophyta</taxon>
        <taxon>Magnoliopsida</taxon>
        <taxon>eudicotyledons</taxon>
        <taxon>Gunneridae</taxon>
        <taxon>Pentapetalae</taxon>
        <taxon>asterids</taxon>
        <taxon>lamiids</taxon>
        <taxon>Solanales</taxon>
        <taxon>Solanaceae</taxon>
        <taxon>Solanoideae</taxon>
        <taxon>Solaneae</taxon>
        <taxon>Solanum</taxon>
    </lineage>
</organism>
<evidence type="ECO:0000256" key="10">
    <source>
        <dbReference type="ARBA" id="ARBA00023160"/>
    </source>
</evidence>
<dbReference type="GO" id="GO:0034440">
    <property type="term" value="P:lipid oxidation"/>
    <property type="evidence" value="ECO:0007669"/>
    <property type="project" value="InterPro"/>
</dbReference>
<evidence type="ECO:0000259" key="14">
    <source>
        <dbReference type="PROSITE" id="PS51393"/>
    </source>
</evidence>